<protein>
    <submittedName>
        <fullName evidence="1">Uncharacterized protein</fullName>
    </submittedName>
</protein>
<dbReference type="EMBL" id="JARIHO010000104">
    <property type="protein sequence ID" value="KAJ7303641.1"/>
    <property type="molecule type" value="Genomic_DNA"/>
</dbReference>
<comment type="caution">
    <text evidence="1">The sequence shown here is derived from an EMBL/GenBank/DDBJ whole genome shotgun (WGS) entry which is preliminary data.</text>
</comment>
<name>A0AAD7E9N4_9AGAR</name>
<dbReference type="AlphaFoldDB" id="A0AAD7E9N4"/>
<reference evidence="1" key="1">
    <citation type="submission" date="2023-03" db="EMBL/GenBank/DDBJ databases">
        <title>Massive genome expansion in bonnet fungi (Mycena s.s.) driven by repeated elements and novel gene families across ecological guilds.</title>
        <authorList>
            <consortium name="Lawrence Berkeley National Laboratory"/>
            <person name="Harder C.B."/>
            <person name="Miyauchi S."/>
            <person name="Viragh M."/>
            <person name="Kuo A."/>
            <person name="Thoen E."/>
            <person name="Andreopoulos B."/>
            <person name="Lu D."/>
            <person name="Skrede I."/>
            <person name="Drula E."/>
            <person name="Henrissat B."/>
            <person name="Morin E."/>
            <person name="Kohler A."/>
            <person name="Barry K."/>
            <person name="LaButti K."/>
            <person name="Morin E."/>
            <person name="Salamov A."/>
            <person name="Lipzen A."/>
            <person name="Mereny Z."/>
            <person name="Hegedus B."/>
            <person name="Baldrian P."/>
            <person name="Stursova M."/>
            <person name="Weitz H."/>
            <person name="Taylor A."/>
            <person name="Grigoriev I.V."/>
            <person name="Nagy L.G."/>
            <person name="Martin F."/>
            <person name="Kauserud H."/>
        </authorList>
    </citation>
    <scope>NUCLEOTIDE SEQUENCE</scope>
    <source>
        <strain evidence="1">CBHHK002</strain>
    </source>
</reference>
<sequence length="226" mass="24974">MVDNHHPPGHGKKLPYKLSPSWGPLFTSNSPVTDEQLEIRESALVARTLKTSPTADNPNTHATLSLGARGDACCASHGALRVPSGPNLTDSQRNTLRDICVLRRDHPRTVHRCPARSMDSGPHLPPLEGRRALHSCRLVFLSVSLIVGGGHTESKRFGRGLSSSLGQLPPLHQFLLHSQQRSGSASQRCGIFEFRIWHCLFKHRKGLQRCIRHPLYSLPTMESGEI</sequence>
<evidence type="ECO:0000313" key="1">
    <source>
        <dbReference type="EMBL" id="KAJ7303641.1"/>
    </source>
</evidence>
<organism evidence="1 2">
    <name type="scientific">Mycena albidolilacea</name>
    <dbReference type="NCBI Taxonomy" id="1033008"/>
    <lineage>
        <taxon>Eukaryota</taxon>
        <taxon>Fungi</taxon>
        <taxon>Dikarya</taxon>
        <taxon>Basidiomycota</taxon>
        <taxon>Agaricomycotina</taxon>
        <taxon>Agaricomycetes</taxon>
        <taxon>Agaricomycetidae</taxon>
        <taxon>Agaricales</taxon>
        <taxon>Marasmiineae</taxon>
        <taxon>Mycenaceae</taxon>
        <taxon>Mycena</taxon>
    </lineage>
</organism>
<proteinExistence type="predicted"/>
<keyword evidence="2" id="KW-1185">Reference proteome</keyword>
<evidence type="ECO:0000313" key="2">
    <source>
        <dbReference type="Proteomes" id="UP001218218"/>
    </source>
</evidence>
<gene>
    <name evidence="1" type="ORF">DFH08DRAFT_54724</name>
</gene>
<dbReference type="Proteomes" id="UP001218218">
    <property type="component" value="Unassembled WGS sequence"/>
</dbReference>
<accession>A0AAD7E9N4</accession>